<dbReference type="EMBL" id="SGIU01000001">
    <property type="protein sequence ID" value="TAI49296.1"/>
    <property type="molecule type" value="Genomic_DNA"/>
</dbReference>
<dbReference type="PANTHER" id="PTHR45266:SF3">
    <property type="entry name" value="OXALOACETATE DECARBOXYLASE ALPHA CHAIN"/>
    <property type="match status" value="1"/>
</dbReference>
<dbReference type="InterPro" id="IPR001882">
    <property type="entry name" value="Biotin_BS"/>
</dbReference>
<accession>A0A4Q8QLX7</accession>
<dbReference type="Gene3D" id="2.40.50.100">
    <property type="match status" value="1"/>
</dbReference>
<dbReference type="PROSITE" id="PS50968">
    <property type="entry name" value="BIOTINYL_LIPOYL"/>
    <property type="match status" value="1"/>
</dbReference>
<name>A0A4Q8QLX7_9FLAO</name>
<sequence>MENSFSIKVNENLDFQLSKDDIEKLDILKTSKKDFHLLYGSKSFHIEVVSTDFNNRSYVLRVNGMEYHTSIENKLDKLIDAMGFASNGTKNITSIEAPMPGLILDISVKAGQEVAEDDQLLILEAMKMENIISSPRAGVIKEISVKKGEAVDKKQILLTFE</sequence>
<evidence type="ECO:0000259" key="2">
    <source>
        <dbReference type="PROSITE" id="PS50968"/>
    </source>
</evidence>
<dbReference type="OrthoDB" id="9812676at2"/>
<dbReference type="PROSITE" id="PS00188">
    <property type="entry name" value="BIOTIN"/>
    <property type="match status" value="1"/>
</dbReference>
<dbReference type="FunFam" id="2.40.50.100:FF:000003">
    <property type="entry name" value="Acetyl-CoA carboxylase biotin carboxyl carrier protein"/>
    <property type="match status" value="1"/>
</dbReference>
<proteinExistence type="predicted"/>
<protein>
    <submittedName>
        <fullName evidence="3">Acetyl-CoA carboxylase biotin carboxyl carrier protein subunit</fullName>
    </submittedName>
</protein>
<feature type="domain" description="Lipoyl-binding" evidence="2">
    <location>
        <begin position="84"/>
        <end position="161"/>
    </location>
</feature>
<dbReference type="InterPro" id="IPR050709">
    <property type="entry name" value="Biotin_Carboxyl_Carrier/Decarb"/>
</dbReference>
<comment type="caution">
    <text evidence="3">The sequence shown here is derived from an EMBL/GenBank/DDBJ whole genome shotgun (WGS) entry which is preliminary data.</text>
</comment>
<dbReference type="RefSeq" id="WP_130610913.1">
    <property type="nucleotide sequence ID" value="NZ_SGIU01000001.1"/>
</dbReference>
<dbReference type="PANTHER" id="PTHR45266">
    <property type="entry name" value="OXALOACETATE DECARBOXYLASE ALPHA CHAIN"/>
    <property type="match status" value="1"/>
</dbReference>
<dbReference type="AlphaFoldDB" id="A0A4Q8QLX7"/>
<reference evidence="3 4" key="1">
    <citation type="submission" date="2019-02" db="EMBL/GenBank/DDBJ databases">
        <title>Draft genome sequence of Muricauda sp. 176CP4-71.</title>
        <authorList>
            <person name="Park J.-S."/>
        </authorList>
    </citation>
    <scope>NUCLEOTIDE SEQUENCE [LARGE SCALE GENOMIC DNA]</scope>
    <source>
        <strain evidence="3 4">176CP4-71</strain>
    </source>
</reference>
<dbReference type="SUPFAM" id="SSF51230">
    <property type="entry name" value="Single hybrid motif"/>
    <property type="match status" value="1"/>
</dbReference>
<dbReference type="InterPro" id="IPR000089">
    <property type="entry name" value="Biotin_lipoyl"/>
</dbReference>
<evidence type="ECO:0000256" key="1">
    <source>
        <dbReference type="ARBA" id="ARBA00023267"/>
    </source>
</evidence>
<organism evidence="3 4">
    <name type="scientific">Flagellimonas allohymeniacidonis</name>
    <dbReference type="NCBI Taxonomy" id="2517819"/>
    <lineage>
        <taxon>Bacteria</taxon>
        <taxon>Pseudomonadati</taxon>
        <taxon>Bacteroidota</taxon>
        <taxon>Flavobacteriia</taxon>
        <taxon>Flavobacteriales</taxon>
        <taxon>Flavobacteriaceae</taxon>
        <taxon>Flagellimonas</taxon>
    </lineage>
</organism>
<dbReference type="Pfam" id="PF00364">
    <property type="entry name" value="Biotin_lipoyl"/>
    <property type="match status" value="1"/>
</dbReference>
<evidence type="ECO:0000313" key="4">
    <source>
        <dbReference type="Proteomes" id="UP000291981"/>
    </source>
</evidence>
<keyword evidence="1" id="KW-0092">Biotin</keyword>
<keyword evidence="4" id="KW-1185">Reference proteome</keyword>
<gene>
    <name evidence="3" type="ORF">EW142_05735</name>
</gene>
<dbReference type="CDD" id="cd06850">
    <property type="entry name" value="biotinyl_domain"/>
    <property type="match status" value="1"/>
</dbReference>
<evidence type="ECO:0000313" key="3">
    <source>
        <dbReference type="EMBL" id="TAI49296.1"/>
    </source>
</evidence>
<dbReference type="Proteomes" id="UP000291981">
    <property type="component" value="Unassembled WGS sequence"/>
</dbReference>
<dbReference type="InterPro" id="IPR011053">
    <property type="entry name" value="Single_hybrid_motif"/>
</dbReference>